<accession>Q4FSZ8</accession>
<dbReference type="STRING" id="259536.Psyc_1007"/>
<keyword evidence="3" id="KW-1185">Reference proteome</keyword>
<dbReference type="Proteomes" id="UP000000546">
    <property type="component" value="Chromosome"/>
</dbReference>
<dbReference type="Gene3D" id="1.10.720.10">
    <property type="match status" value="1"/>
</dbReference>
<dbReference type="Pfam" id="PF09124">
    <property type="entry name" value="Endonuc-dimeris"/>
    <property type="match status" value="1"/>
</dbReference>
<dbReference type="OrthoDB" id="6660616at2"/>
<reference evidence="2 3" key="1">
    <citation type="journal article" date="2010" name="Appl. Environ. Microbiol.">
        <title>The genome sequence of Psychrobacter arcticus 273-4, a psychroactive Siberian permafrost bacterium, reveals mechanisms for adaptation to low-temperature growth.</title>
        <authorList>
            <person name="Ayala-del-Rio H.L."/>
            <person name="Chain P.S."/>
            <person name="Grzymski J.J."/>
            <person name="Ponder M.A."/>
            <person name="Ivanova N."/>
            <person name="Bergholz P.W."/>
            <person name="Di Bartolo G."/>
            <person name="Hauser L."/>
            <person name="Land M."/>
            <person name="Bakermans C."/>
            <person name="Rodrigues D."/>
            <person name="Klappenbach J."/>
            <person name="Zarka D."/>
            <person name="Larimer F."/>
            <person name="Richardson P."/>
            <person name="Murray A."/>
            <person name="Thomashow M."/>
            <person name="Tiedje J.M."/>
        </authorList>
    </citation>
    <scope>NUCLEOTIDE SEQUENCE [LARGE SCALE GENOMIC DNA]</scope>
    <source>
        <strain evidence="3">DSM 17307 / VKM B-2377 / 273-4</strain>
    </source>
</reference>
<dbReference type="AlphaFoldDB" id="Q4FSZ8"/>
<proteinExistence type="predicted"/>
<evidence type="ECO:0000313" key="3">
    <source>
        <dbReference type="Proteomes" id="UP000000546"/>
    </source>
</evidence>
<dbReference type="RefSeq" id="WP_011280282.1">
    <property type="nucleotide sequence ID" value="NC_007204.1"/>
</dbReference>
<name>Q4FSZ8_PSYA2</name>
<feature type="domain" description="T4 recombination endonuclease VII dimerisation" evidence="1">
    <location>
        <begin position="61"/>
        <end position="93"/>
    </location>
</feature>
<dbReference type="HOGENOM" id="CLU_2384030_0_0_6"/>
<dbReference type="EMBL" id="CP000082">
    <property type="protein sequence ID" value="AAZ18860.1"/>
    <property type="molecule type" value="Genomic_DNA"/>
</dbReference>
<evidence type="ECO:0000313" key="2">
    <source>
        <dbReference type="EMBL" id="AAZ18860.1"/>
    </source>
</evidence>
<dbReference type="InterPro" id="IPR015208">
    <property type="entry name" value="T4_recomb_endonuclease_dimer"/>
</dbReference>
<protein>
    <recommendedName>
        <fullName evidence="1">T4 recombination endonuclease VII dimerisation domain-containing protein</fullName>
    </recommendedName>
</protein>
<dbReference type="KEGG" id="par:Psyc_1007"/>
<evidence type="ECO:0000259" key="1">
    <source>
        <dbReference type="Pfam" id="PF09124"/>
    </source>
</evidence>
<organism evidence="2 3">
    <name type="scientific">Psychrobacter arcticus (strain DSM 17307 / VKM B-2377 / 273-4)</name>
    <dbReference type="NCBI Taxonomy" id="259536"/>
    <lineage>
        <taxon>Bacteria</taxon>
        <taxon>Pseudomonadati</taxon>
        <taxon>Pseudomonadota</taxon>
        <taxon>Gammaproteobacteria</taxon>
        <taxon>Moraxellales</taxon>
        <taxon>Moraxellaceae</taxon>
        <taxon>Psychrobacter</taxon>
    </lineage>
</organism>
<gene>
    <name evidence="2" type="ordered locus">Psyc_1007</name>
</gene>
<sequence>MTKIYIAKNAIGQFNTGEEVVGLVDEDRIKHLLSIGAIVEKDSEEVADEVEEVGEVVKLDKLTKAELIALLEEEGIEYNESDTKAELIALFPKE</sequence>
<dbReference type="InterPro" id="IPR036309">
    <property type="entry name" value="T4_recomb_endonuclease_dim_sf"/>
</dbReference>
<dbReference type="SUPFAM" id="SSF68918">
    <property type="entry name" value="Recombination endonuclease VII, C-terminal and dimerization domains"/>
    <property type="match status" value="1"/>
</dbReference>